<keyword evidence="2" id="KW-1185">Reference proteome</keyword>
<dbReference type="Proteomes" id="UP000821845">
    <property type="component" value="Chromosome 4"/>
</dbReference>
<protein>
    <submittedName>
        <fullName evidence="1">Uncharacterized protein</fullName>
    </submittedName>
</protein>
<name>A0ACB7SL26_HYAAI</name>
<gene>
    <name evidence="1" type="ORF">HPB50_026057</name>
</gene>
<evidence type="ECO:0000313" key="2">
    <source>
        <dbReference type="Proteomes" id="UP000821845"/>
    </source>
</evidence>
<evidence type="ECO:0000313" key="1">
    <source>
        <dbReference type="EMBL" id="KAH6934619.1"/>
    </source>
</evidence>
<proteinExistence type="predicted"/>
<sequence>MHHQHRREEAHHKGRDFNAPHTGWGYSYVFPKGGNLWLDSQQEGITLIPKPSTPTRAGTSSTKDSTPDITFTRNTSATTWQITIEDLGSDHYIIAIRVQGGPRKHTGRQFKMVDWIKFRKSRHNQVQRIDDIEHWTCTHKQDANNATQIVPPEEHTLKRSIAGSSTSGRQNNSSKRGGGQVIQQNPQDTHSAPQ</sequence>
<dbReference type="EMBL" id="CM023484">
    <property type="protein sequence ID" value="KAH6934619.1"/>
    <property type="molecule type" value="Genomic_DNA"/>
</dbReference>
<accession>A0ACB7SL26</accession>
<comment type="caution">
    <text evidence="1">The sequence shown here is derived from an EMBL/GenBank/DDBJ whole genome shotgun (WGS) entry which is preliminary data.</text>
</comment>
<organism evidence="1 2">
    <name type="scientific">Hyalomma asiaticum</name>
    <name type="common">Tick</name>
    <dbReference type="NCBI Taxonomy" id="266040"/>
    <lineage>
        <taxon>Eukaryota</taxon>
        <taxon>Metazoa</taxon>
        <taxon>Ecdysozoa</taxon>
        <taxon>Arthropoda</taxon>
        <taxon>Chelicerata</taxon>
        <taxon>Arachnida</taxon>
        <taxon>Acari</taxon>
        <taxon>Parasitiformes</taxon>
        <taxon>Ixodida</taxon>
        <taxon>Ixodoidea</taxon>
        <taxon>Ixodidae</taxon>
        <taxon>Hyalomminae</taxon>
        <taxon>Hyalomma</taxon>
    </lineage>
</organism>
<reference evidence="1" key="1">
    <citation type="submission" date="2020-05" db="EMBL/GenBank/DDBJ databases">
        <title>Large-scale comparative analyses of tick genomes elucidate their genetic diversity and vector capacities.</title>
        <authorList>
            <person name="Jia N."/>
            <person name="Wang J."/>
            <person name="Shi W."/>
            <person name="Du L."/>
            <person name="Sun Y."/>
            <person name="Zhan W."/>
            <person name="Jiang J."/>
            <person name="Wang Q."/>
            <person name="Zhang B."/>
            <person name="Ji P."/>
            <person name="Sakyi L.B."/>
            <person name="Cui X."/>
            <person name="Yuan T."/>
            <person name="Jiang B."/>
            <person name="Yang W."/>
            <person name="Lam T.T.-Y."/>
            <person name="Chang Q."/>
            <person name="Ding S."/>
            <person name="Wang X."/>
            <person name="Zhu J."/>
            <person name="Ruan X."/>
            <person name="Zhao L."/>
            <person name="Wei J."/>
            <person name="Que T."/>
            <person name="Du C."/>
            <person name="Cheng J."/>
            <person name="Dai P."/>
            <person name="Han X."/>
            <person name="Huang E."/>
            <person name="Gao Y."/>
            <person name="Liu J."/>
            <person name="Shao H."/>
            <person name="Ye R."/>
            <person name="Li L."/>
            <person name="Wei W."/>
            <person name="Wang X."/>
            <person name="Wang C."/>
            <person name="Yang T."/>
            <person name="Huo Q."/>
            <person name="Li W."/>
            <person name="Guo W."/>
            <person name="Chen H."/>
            <person name="Zhou L."/>
            <person name="Ni X."/>
            <person name="Tian J."/>
            <person name="Zhou Y."/>
            <person name="Sheng Y."/>
            <person name="Liu T."/>
            <person name="Pan Y."/>
            <person name="Xia L."/>
            <person name="Li J."/>
            <person name="Zhao F."/>
            <person name="Cao W."/>
        </authorList>
    </citation>
    <scope>NUCLEOTIDE SEQUENCE</scope>
    <source>
        <strain evidence="1">Hyas-2018</strain>
    </source>
</reference>